<dbReference type="EMBL" id="CAXAMN010023740">
    <property type="protein sequence ID" value="CAK9080472.1"/>
    <property type="molecule type" value="Genomic_DNA"/>
</dbReference>
<evidence type="ECO:0000313" key="3">
    <source>
        <dbReference type="Proteomes" id="UP001642484"/>
    </source>
</evidence>
<comment type="caution">
    <text evidence="2">The sequence shown here is derived from an EMBL/GenBank/DDBJ whole genome shotgun (WGS) entry which is preliminary data.</text>
</comment>
<protein>
    <submittedName>
        <fullName evidence="2">Uncharacterized protein</fullName>
    </submittedName>
</protein>
<keyword evidence="3" id="KW-1185">Reference proteome</keyword>
<evidence type="ECO:0000256" key="1">
    <source>
        <dbReference type="SAM" id="MobiDB-lite"/>
    </source>
</evidence>
<sequence length="1432" mass="158286">MAQNVKYLDAGVYMIHVLTLNVGTAASPVFQETFAIPLMQRRTGALFALPMGAIPDPLLQAGMTASPEDLIGPSTTVTVPVVLEEVDGTEAPTDQDMDVMIVDFHIAVLESVRGFDPVTEGPGIQLFSPSGPDVLPESSSLLLAAYSWLEEGAEGRTQFYSAEAPPPASAAPAKSNPAGRGKTKASPGGASTPKRVTTATLAEQLAELSKNLPAISTRLDAMAERQNKVEALLSAGTAQQSAPTPAYRQNFERPSALRKASPLQFMQDIGSPPRVRALQDKAKPTAVTTMEEDEPELLPCDPDFQVVEASKGDLSAGMPEAIMRQSQALTTLVAHLVGQDSLQDFPSAASSSVLSLKGSAKRDKLLSDLSLRKGNFLLKGIALENLRKMLKAFGSSGENFQVQKKALLWEKTWGLLGRDEELRAGNPFRGHDLATGLVIDDFYAISIEEADLPAHIPGEGLSKDRPLAVAQLLCAQRAYDAEGLLGSPQKDVRDAMKAKVSGAEFDSSPSTRKLGLTTVAAPAQKRLALAFISLVVDYRCSTCLPTWRDHPHIVPLSRGVAEELVLLAVLCPFFATDLSVEVQPRCFCTDSSDSKGAIVSCSLEEDWARVLVRTGRRKATYTRMLNRHEAILKKIDPDFEETGGFNEETAVERPRAFRFHFIEICGGAGKVAAALSAKGWTVGPVLDIDRSPHYDLASLRLLQWIFFMLEDGRLDSFMVEPPCTTFSPAQYPPSRSYDLPRGFDPQEPKTLQGTTLALRALSLMSLAAQLAIPGLLEQPRRSKMKKLEEWQRLLEFGWAHEVWTASCMYGSPHRKEFVFLLVAMQAEQLHRKCDGCHEHIPIQGQWTKPSATYTDELAEALAEAFHQALNDRLRSEKDHDLQVDGLENILVNDVILSRTWDLEQVWRWQKPAHINIQETMAVERLFKQEAVLRPKTRFPLIMDSNVSLSALVKGRSPSKGLRKSLRRVGATLIAGCLYPSLHFGPTRILPADHPTRDHDLPDPCESCVPKPCPFADLLDFSRIRTLRRFASNWLRLFLLLLETVPPWINDKDAWRYGHVNFRSFSAHRRFHGYLEFDQTLVFPGEGPGFGPFSCRPWALACLVFPCTVILSSALLTAAILFGLCCSLGLLALAQKKGRPATASRFRLHPCVPGPFGFPRKGVWVLLGIWLALPHVDAAPHVSHGMHLIPRNQADKVRAQGRDNLELPKGRPVLPATQKQRDRLLEDFSSWLGSQGVSFEELVMVLDPDIEMVNMMLERFGRELYKAGRPYGHYSELINGVAGKRPRIRRSLQPAWDLAYTWLRQEPPSHHLALPWQALLSLLSTSLMWGWSKVAGVIALSWGGITRIGEALSACRRDLVLPQDVEWTTNYALLQIAEPKTRYKAARHQVARLDQPQLLQVVTLAFGHLRPDQKLWPDNEAEVPKAPGGKLLG</sequence>
<proteinExistence type="predicted"/>
<organism evidence="2 3">
    <name type="scientific">Durusdinium trenchii</name>
    <dbReference type="NCBI Taxonomy" id="1381693"/>
    <lineage>
        <taxon>Eukaryota</taxon>
        <taxon>Sar</taxon>
        <taxon>Alveolata</taxon>
        <taxon>Dinophyceae</taxon>
        <taxon>Suessiales</taxon>
        <taxon>Symbiodiniaceae</taxon>
        <taxon>Durusdinium</taxon>
    </lineage>
</organism>
<evidence type="ECO:0000313" key="2">
    <source>
        <dbReference type="EMBL" id="CAK9080472.1"/>
    </source>
</evidence>
<accession>A0ABP0PWT5</accession>
<name>A0ABP0PWT5_9DINO</name>
<feature type="region of interest" description="Disordered" evidence="1">
    <location>
        <begin position="162"/>
        <end position="195"/>
    </location>
</feature>
<reference evidence="2 3" key="1">
    <citation type="submission" date="2024-02" db="EMBL/GenBank/DDBJ databases">
        <authorList>
            <person name="Chen Y."/>
            <person name="Shah S."/>
            <person name="Dougan E. K."/>
            <person name="Thang M."/>
            <person name="Chan C."/>
        </authorList>
    </citation>
    <scope>NUCLEOTIDE SEQUENCE [LARGE SCALE GENOMIC DNA]</scope>
</reference>
<dbReference type="Proteomes" id="UP001642484">
    <property type="component" value="Unassembled WGS sequence"/>
</dbReference>
<gene>
    <name evidence="2" type="ORF">CCMP2556_LOCUS39516</name>
</gene>